<organism evidence="1">
    <name type="scientific">hydrothermal vent metagenome</name>
    <dbReference type="NCBI Taxonomy" id="652676"/>
    <lineage>
        <taxon>unclassified sequences</taxon>
        <taxon>metagenomes</taxon>
        <taxon>ecological metagenomes</taxon>
    </lineage>
</organism>
<proteinExistence type="predicted"/>
<dbReference type="EMBL" id="FPHL01000044">
    <property type="protein sequence ID" value="SFV66746.1"/>
    <property type="molecule type" value="Genomic_DNA"/>
</dbReference>
<gene>
    <name evidence="1" type="ORF">MNB_SV-10-863</name>
</gene>
<dbReference type="PROSITE" id="PS51257">
    <property type="entry name" value="PROKAR_LIPOPROTEIN"/>
    <property type="match status" value="1"/>
</dbReference>
<reference evidence="1" key="1">
    <citation type="submission" date="2016-10" db="EMBL/GenBank/DDBJ databases">
        <authorList>
            <person name="de Groot N.N."/>
        </authorList>
    </citation>
    <scope>NUCLEOTIDE SEQUENCE</scope>
</reference>
<name>A0A1W1CLQ2_9ZZZZ</name>
<protein>
    <recommendedName>
        <fullName evidence="2">Lipoprotein</fullName>
    </recommendedName>
</protein>
<sequence>MKYLKPVMLLAVSSLLFTACGGPHHVPQSQGGFYYDGIYFGKNFSETFKEGIEDGCKTAQAHYTKNHTLFQIDKDYNDGWFLGRSRCIPLFKVEEDGEPVNSAEG</sequence>
<evidence type="ECO:0008006" key="2">
    <source>
        <dbReference type="Google" id="ProtNLM"/>
    </source>
</evidence>
<dbReference type="AlphaFoldDB" id="A0A1W1CLQ2"/>
<evidence type="ECO:0000313" key="1">
    <source>
        <dbReference type="EMBL" id="SFV66746.1"/>
    </source>
</evidence>
<accession>A0A1W1CLQ2</accession>